<evidence type="ECO:0000256" key="5">
    <source>
        <dbReference type="ARBA" id="ARBA00022676"/>
    </source>
</evidence>
<evidence type="ECO:0000256" key="6">
    <source>
        <dbReference type="ARBA" id="ARBA00022679"/>
    </source>
</evidence>
<organism evidence="11 13">
    <name type="scientific">Didymodactylos carnosus</name>
    <dbReference type="NCBI Taxonomy" id="1234261"/>
    <lineage>
        <taxon>Eukaryota</taxon>
        <taxon>Metazoa</taxon>
        <taxon>Spiralia</taxon>
        <taxon>Gnathifera</taxon>
        <taxon>Rotifera</taxon>
        <taxon>Eurotatoria</taxon>
        <taxon>Bdelloidea</taxon>
        <taxon>Philodinida</taxon>
        <taxon>Philodinidae</taxon>
        <taxon>Didymodactylos</taxon>
    </lineage>
</organism>
<keyword evidence="10" id="KW-0521">NADP</keyword>
<evidence type="ECO:0000256" key="9">
    <source>
        <dbReference type="ARBA" id="ARBA00047597"/>
    </source>
</evidence>
<evidence type="ECO:0000256" key="8">
    <source>
        <dbReference type="ARBA" id="ARBA00023026"/>
    </source>
</evidence>
<gene>
    <name evidence="11" type="ORF">GPM918_LOCUS8558</name>
    <name evidence="12" type="ORF">SRO942_LOCUS8558</name>
</gene>
<dbReference type="PANTHER" id="PTHR10339:SF25">
    <property type="entry name" value="SECRETED EXOENZYME S"/>
    <property type="match status" value="1"/>
</dbReference>
<dbReference type="GO" id="GO:0016779">
    <property type="term" value="F:nucleotidyltransferase activity"/>
    <property type="evidence" value="ECO:0007669"/>
    <property type="project" value="UniProtKB-KW"/>
</dbReference>
<dbReference type="GO" id="GO:0003950">
    <property type="term" value="F:NAD+ poly-ADP-ribosyltransferase activity"/>
    <property type="evidence" value="ECO:0007669"/>
    <property type="project" value="TreeGrafter"/>
</dbReference>
<dbReference type="InterPro" id="IPR000768">
    <property type="entry name" value="ART"/>
</dbReference>
<keyword evidence="8" id="KW-0843">Virulence</keyword>
<dbReference type="Proteomes" id="UP000681722">
    <property type="component" value="Unassembled WGS sequence"/>
</dbReference>
<comment type="subcellular location">
    <subcellularLocation>
        <location evidence="1">Secreted</location>
    </subcellularLocation>
</comment>
<dbReference type="PROSITE" id="PS51996">
    <property type="entry name" value="TR_MART"/>
    <property type="match status" value="1"/>
</dbReference>
<keyword evidence="5 10" id="KW-0328">Glycosyltransferase</keyword>
<name>A0A813ZHB8_9BILA</name>
<dbReference type="PANTHER" id="PTHR10339">
    <property type="entry name" value="ADP-RIBOSYLTRANSFERASE"/>
    <property type="match status" value="1"/>
</dbReference>
<dbReference type="GO" id="GO:0005576">
    <property type="term" value="C:extracellular region"/>
    <property type="evidence" value="ECO:0007669"/>
    <property type="project" value="UniProtKB-SubCell"/>
</dbReference>
<evidence type="ECO:0000256" key="3">
    <source>
        <dbReference type="ARBA" id="ARBA00022525"/>
    </source>
</evidence>
<evidence type="ECO:0000313" key="12">
    <source>
        <dbReference type="EMBL" id="CAF3682224.1"/>
    </source>
</evidence>
<dbReference type="AlphaFoldDB" id="A0A813ZHB8"/>
<keyword evidence="4" id="KW-0800">Toxin</keyword>
<keyword evidence="10" id="KW-0520">NAD</keyword>
<dbReference type="OrthoDB" id="9983608at2759"/>
<dbReference type="EC" id="2.4.2.31" evidence="10"/>
<protein>
    <recommendedName>
        <fullName evidence="10">NAD(P)(+)--arginine ADP-ribosyltransferase</fullName>
        <ecNumber evidence="10">2.4.2.31</ecNumber>
    </recommendedName>
    <alternativeName>
        <fullName evidence="10">Mono(ADP-ribosyl)transferase</fullName>
    </alternativeName>
</protein>
<comment type="caution">
    <text evidence="11">The sequence shown here is derived from an EMBL/GenBank/DDBJ whole genome shotgun (WGS) entry which is preliminary data.</text>
</comment>
<dbReference type="Gene3D" id="3.90.176.10">
    <property type="entry name" value="Toxin ADP-ribosyltransferase, Chain A, domain 1"/>
    <property type="match status" value="1"/>
</dbReference>
<dbReference type="EMBL" id="CAJNOQ010001503">
    <property type="protein sequence ID" value="CAF0899514.1"/>
    <property type="molecule type" value="Genomic_DNA"/>
</dbReference>
<evidence type="ECO:0000256" key="4">
    <source>
        <dbReference type="ARBA" id="ARBA00022656"/>
    </source>
</evidence>
<evidence type="ECO:0000313" key="11">
    <source>
        <dbReference type="EMBL" id="CAF0899514.1"/>
    </source>
</evidence>
<evidence type="ECO:0000256" key="1">
    <source>
        <dbReference type="ARBA" id="ARBA00004613"/>
    </source>
</evidence>
<dbReference type="InterPro" id="IPR050999">
    <property type="entry name" value="ADP-ribosyltransferase_ARG"/>
</dbReference>
<dbReference type="SUPFAM" id="SSF56399">
    <property type="entry name" value="ADP-ribosylation"/>
    <property type="match status" value="1"/>
</dbReference>
<comment type="similarity">
    <text evidence="2 10">Belongs to the Arg-specific ADP-ribosyltransferase family.</text>
</comment>
<dbReference type="Pfam" id="PF01129">
    <property type="entry name" value="ART"/>
    <property type="match status" value="1"/>
</dbReference>
<dbReference type="GO" id="GO:0090729">
    <property type="term" value="F:toxin activity"/>
    <property type="evidence" value="ECO:0007669"/>
    <property type="project" value="UniProtKB-KW"/>
</dbReference>
<reference evidence="11" key="1">
    <citation type="submission" date="2021-02" db="EMBL/GenBank/DDBJ databases">
        <authorList>
            <person name="Nowell W R."/>
        </authorList>
    </citation>
    <scope>NUCLEOTIDE SEQUENCE</scope>
</reference>
<evidence type="ECO:0000313" key="13">
    <source>
        <dbReference type="Proteomes" id="UP000663829"/>
    </source>
</evidence>
<keyword evidence="7" id="KW-0548">Nucleotidyltransferase</keyword>
<keyword evidence="3" id="KW-0964">Secreted</keyword>
<dbReference type="Proteomes" id="UP000663829">
    <property type="component" value="Unassembled WGS sequence"/>
</dbReference>
<evidence type="ECO:0000256" key="10">
    <source>
        <dbReference type="RuleBase" id="RU361228"/>
    </source>
</evidence>
<keyword evidence="13" id="KW-1185">Reference proteome</keyword>
<comment type="catalytic activity">
    <reaction evidence="9 10">
        <text>L-arginyl-[protein] + NAD(+) = N(omega)-(ADP-D-ribosyl)-L-arginyl-[protein] + nicotinamide + H(+)</text>
        <dbReference type="Rhea" id="RHEA:19149"/>
        <dbReference type="Rhea" id="RHEA-COMP:10532"/>
        <dbReference type="Rhea" id="RHEA-COMP:15087"/>
        <dbReference type="ChEBI" id="CHEBI:15378"/>
        <dbReference type="ChEBI" id="CHEBI:17154"/>
        <dbReference type="ChEBI" id="CHEBI:29965"/>
        <dbReference type="ChEBI" id="CHEBI:57540"/>
        <dbReference type="ChEBI" id="CHEBI:142554"/>
        <dbReference type="EC" id="2.4.2.31"/>
    </reaction>
</comment>
<sequence length="358" mass="41181">MTSRFLDVINEDGKILLPIEGYQNVDLLPLEQALLPVAHLFDPDSLRSNIWVAKQRSEYPPNGLSTDESASIILYTIEWTLNNHSLYYILNQTLRLEDRKKLKPWFAYLKLILTALSKLPSVTKTVYRGVRDDLTLQYPCGKELVWWGFSSCTDTMNVLESEQFCGKNGSRTIFSIECLNGKSITQHSYYKTEDEILLLPAIYFKVHSQFDAGNGLYIIQLKEIKPPCVLLPPADKIPTWKQFNSGICLEGTCKNCGCEAYNQTVIMPIGFRRFDLLTDVNEVTTKCPVCTSYVEVERCAFNNCLWRWEGIKQNRPLEAPSSSVSDWKRADNYIHFEQELNEHVRWRKLVLEAKAITT</sequence>
<keyword evidence="6 10" id="KW-0808">Transferase</keyword>
<dbReference type="EMBL" id="CAJOBC010001503">
    <property type="protein sequence ID" value="CAF3682224.1"/>
    <property type="molecule type" value="Genomic_DNA"/>
</dbReference>
<dbReference type="GO" id="GO:0106274">
    <property type="term" value="F:NAD+-protein-arginine ADP-ribosyltransferase activity"/>
    <property type="evidence" value="ECO:0007669"/>
    <property type="project" value="UniProtKB-EC"/>
</dbReference>
<evidence type="ECO:0000256" key="7">
    <source>
        <dbReference type="ARBA" id="ARBA00022695"/>
    </source>
</evidence>
<proteinExistence type="inferred from homology"/>
<accession>A0A813ZHB8</accession>
<evidence type="ECO:0000256" key="2">
    <source>
        <dbReference type="ARBA" id="ARBA00009558"/>
    </source>
</evidence>